<comment type="caution">
    <text evidence="2">The sequence shown here is derived from an EMBL/GenBank/DDBJ whole genome shotgun (WGS) entry which is preliminary data.</text>
</comment>
<proteinExistence type="predicted"/>
<name>A0AAV0AJF4_PHAPC</name>
<dbReference type="Proteomes" id="UP001153365">
    <property type="component" value="Unassembled WGS sequence"/>
</dbReference>
<dbReference type="EMBL" id="CALTRL010000399">
    <property type="protein sequence ID" value="CAH7667892.1"/>
    <property type="molecule type" value="Genomic_DNA"/>
</dbReference>
<protein>
    <submittedName>
        <fullName evidence="2">Uncharacterized protein</fullName>
    </submittedName>
</protein>
<organism evidence="2 3">
    <name type="scientific">Phakopsora pachyrhizi</name>
    <name type="common">Asian soybean rust disease fungus</name>
    <dbReference type="NCBI Taxonomy" id="170000"/>
    <lineage>
        <taxon>Eukaryota</taxon>
        <taxon>Fungi</taxon>
        <taxon>Dikarya</taxon>
        <taxon>Basidiomycota</taxon>
        <taxon>Pucciniomycotina</taxon>
        <taxon>Pucciniomycetes</taxon>
        <taxon>Pucciniales</taxon>
        <taxon>Phakopsoraceae</taxon>
        <taxon>Phakopsora</taxon>
    </lineage>
</organism>
<dbReference type="AlphaFoldDB" id="A0AAV0AJF4"/>
<evidence type="ECO:0000313" key="3">
    <source>
        <dbReference type="Proteomes" id="UP001153365"/>
    </source>
</evidence>
<evidence type="ECO:0000313" key="2">
    <source>
        <dbReference type="EMBL" id="CAH7667892.1"/>
    </source>
</evidence>
<accession>A0AAV0AJF4</accession>
<reference evidence="2" key="1">
    <citation type="submission" date="2022-06" db="EMBL/GenBank/DDBJ databases">
        <authorList>
            <consortium name="SYNGENTA / RWTH Aachen University"/>
        </authorList>
    </citation>
    <scope>NUCLEOTIDE SEQUENCE</scope>
</reference>
<feature type="region of interest" description="Disordered" evidence="1">
    <location>
        <begin position="1"/>
        <end position="24"/>
    </location>
</feature>
<feature type="compositionally biased region" description="Gly residues" evidence="1">
    <location>
        <begin position="1"/>
        <end position="11"/>
    </location>
</feature>
<evidence type="ECO:0000256" key="1">
    <source>
        <dbReference type="SAM" id="MobiDB-lite"/>
    </source>
</evidence>
<gene>
    <name evidence="2" type="ORF">PPACK8108_LOCUS2332</name>
</gene>
<sequence>MPECGEGGGPILDGRDDMGKNGAGRLEGKVTASVFGLFDQIGMGVEEDRGEVAGDGAQWPQLILGMSSADSLVVGTNRPSIPTKPPVGTKEGGAFQAATFTSPLRPAFDQPSRGRGWPRGRDFVLLNQPFTVKILKEED</sequence>
<keyword evidence="3" id="KW-1185">Reference proteome</keyword>